<dbReference type="Proteomes" id="UP000054018">
    <property type="component" value="Unassembled WGS sequence"/>
</dbReference>
<feature type="region of interest" description="Disordered" evidence="1">
    <location>
        <begin position="81"/>
        <end position="115"/>
    </location>
</feature>
<feature type="compositionally biased region" description="Polar residues" evidence="1">
    <location>
        <begin position="93"/>
        <end position="104"/>
    </location>
</feature>
<gene>
    <name evidence="2" type="ORF">PISMIDRAFT_6700</name>
</gene>
<name>A0A0C9YW99_9AGAM</name>
<dbReference type="OrthoDB" id="3042036at2759"/>
<evidence type="ECO:0000256" key="1">
    <source>
        <dbReference type="SAM" id="MobiDB-lite"/>
    </source>
</evidence>
<dbReference type="HOGENOM" id="CLU_754513_0_0_1"/>
<proteinExistence type="predicted"/>
<protein>
    <submittedName>
        <fullName evidence="2">Uncharacterized protein</fullName>
    </submittedName>
</protein>
<sequence>MLPPLSVSVATECYLRKNFQHYLLANDLQVRAKKMMACFTGSFLPLPTDDLTSAWNELPNNMIYDLPVSFKAHKMSLRAPPPTPTDAKFSVDEGSTTCGSSSFAPSDDEESPFVYETDSPTADVVAFKVIALGASSPHYLPLEDSDDICHSGTNDNLCGGLTTSALAQPPLQGPEMTPSVSDSDSTSTSSESSPMPFLEFREIVDNSVAQIRSGSIQPFVDSLLISGVETIQSASLVSEIAHAVIQQISNTSYVEAKELTKAIRTGALEMFQRHWKPVRISDTFKSPESNADHLQDGDWYKVSSTSTECSLSTWQGLNKAGLMGSLFNVQVATAEDIFLCLFILLEGEKHFDRLCAMHALLVQAIDQLCKGHNLRNLMRFMDSLNVRDPMSGCFAWARTPHARAMLEDIFDAIAGWKFIQAIKSQQHEARAMNRLIPPHIVGPRLRSDI</sequence>
<feature type="compositionally biased region" description="Low complexity" evidence="1">
    <location>
        <begin position="179"/>
        <end position="193"/>
    </location>
</feature>
<reference evidence="2 3" key="1">
    <citation type="submission" date="2014-04" db="EMBL/GenBank/DDBJ databases">
        <authorList>
            <consortium name="DOE Joint Genome Institute"/>
            <person name="Kuo A."/>
            <person name="Kohler A."/>
            <person name="Costa M.D."/>
            <person name="Nagy L.G."/>
            <person name="Floudas D."/>
            <person name="Copeland A."/>
            <person name="Barry K.W."/>
            <person name="Cichocki N."/>
            <person name="Veneault-Fourrey C."/>
            <person name="LaButti K."/>
            <person name="Lindquist E.A."/>
            <person name="Lipzen A."/>
            <person name="Lundell T."/>
            <person name="Morin E."/>
            <person name="Murat C."/>
            <person name="Sun H."/>
            <person name="Tunlid A."/>
            <person name="Henrissat B."/>
            <person name="Grigoriev I.V."/>
            <person name="Hibbett D.S."/>
            <person name="Martin F."/>
            <person name="Nordberg H.P."/>
            <person name="Cantor M.N."/>
            <person name="Hua S.X."/>
        </authorList>
    </citation>
    <scope>NUCLEOTIDE SEQUENCE [LARGE SCALE GENOMIC DNA]</scope>
    <source>
        <strain evidence="2 3">441</strain>
    </source>
</reference>
<dbReference type="EMBL" id="KN833689">
    <property type="protein sequence ID" value="KIK29370.1"/>
    <property type="molecule type" value="Genomic_DNA"/>
</dbReference>
<keyword evidence="3" id="KW-1185">Reference proteome</keyword>
<organism evidence="2 3">
    <name type="scientific">Pisolithus microcarpus 441</name>
    <dbReference type="NCBI Taxonomy" id="765257"/>
    <lineage>
        <taxon>Eukaryota</taxon>
        <taxon>Fungi</taxon>
        <taxon>Dikarya</taxon>
        <taxon>Basidiomycota</taxon>
        <taxon>Agaricomycotina</taxon>
        <taxon>Agaricomycetes</taxon>
        <taxon>Agaricomycetidae</taxon>
        <taxon>Boletales</taxon>
        <taxon>Sclerodermatineae</taxon>
        <taxon>Pisolithaceae</taxon>
        <taxon>Pisolithus</taxon>
    </lineage>
</organism>
<dbReference type="AlphaFoldDB" id="A0A0C9YW99"/>
<feature type="region of interest" description="Disordered" evidence="1">
    <location>
        <begin position="161"/>
        <end position="194"/>
    </location>
</feature>
<evidence type="ECO:0000313" key="3">
    <source>
        <dbReference type="Proteomes" id="UP000054018"/>
    </source>
</evidence>
<accession>A0A0C9YW99</accession>
<evidence type="ECO:0000313" key="2">
    <source>
        <dbReference type="EMBL" id="KIK29370.1"/>
    </source>
</evidence>
<reference evidence="3" key="2">
    <citation type="submission" date="2015-01" db="EMBL/GenBank/DDBJ databases">
        <title>Evolutionary Origins and Diversification of the Mycorrhizal Mutualists.</title>
        <authorList>
            <consortium name="DOE Joint Genome Institute"/>
            <consortium name="Mycorrhizal Genomics Consortium"/>
            <person name="Kohler A."/>
            <person name="Kuo A."/>
            <person name="Nagy L.G."/>
            <person name="Floudas D."/>
            <person name="Copeland A."/>
            <person name="Barry K.W."/>
            <person name="Cichocki N."/>
            <person name="Veneault-Fourrey C."/>
            <person name="LaButti K."/>
            <person name="Lindquist E.A."/>
            <person name="Lipzen A."/>
            <person name="Lundell T."/>
            <person name="Morin E."/>
            <person name="Murat C."/>
            <person name="Riley R."/>
            <person name="Ohm R."/>
            <person name="Sun H."/>
            <person name="Tunlid A."/>
            <person name="Henrissat B."/>
            <person name="Grigoriev I.V."/>
            <person name="Hibbett D.S."/>
            <person name="Martin F."/>
        </authorList>
    </citation>
    <scope>NUCLEOTIDE SEQUENCE [LARGE SCALE GENOMIC DNA]</scope>
    <source>
        <strain evidence="3">441</strain>
    </source>
</reference>